<dbReference type="AlphaFoldDB" id="A0A1F8H2Y4"/>
<organism evidence="2 3">
    <name type="scientific">Candidatus Yanofskybacteria bacterium RIFCSPLOWO2_02_FULL_45_10</name>
    <dbReference type="NCBI Taxonomy" id="1802706"/>
    <lineage>
        <taxon>Bacteria</taxon>
        <taxon>Candidatus Yanofskyibacteriota</taxon>
    </lineage>
</organism>
<accession>A0A1F8H2Y4</accession>
<comment type="similarity">
    <text evidence="1">Belongs to the MYG1 family.</text>
</comment>
<evidence type="ECO:0008006" key="4">
    <source>
        <dbReference type="Google" id="ProtNLM"/>
    </source>
</evidence>
<evidence type="ECO:0000313" key="3">
    <source>
        <dbReference type="Proteomes" id="UP000177494"/>
    </source>
</evidence>
<name>A0A1F8H2Y4_9BACT</name>
<dbReference type="EMBL" id="MGKU01000029">
    <property type="protein sequence ID" value="OGN31931.1"/>
    <property type="molecule type" value="Genomic_DNA"/>
</dbReference>
<proteinExistence type="inferred from homology"/>
<dbReference type="PANTHER" id="PTHR11215">
    <property type="entry name" value="METAL DEPENDENT HYDROLASE - RELATED"/>
    <property type="match status" value="1"/>
</dbReference>
<sequence length="296" mass="33538">MKDITIITHDSSFHADDVFAVATLLLVLEKEHEVSVVRSRDQAVIAEADYVVDVGGVYDPDKNCFDHHQAGGAGKRENSIPYASFGLVWKKYGEQLCGSQEIANYIDQILVQPIDAIDNGVAISRKLFGDIKIYDVGDFLNAFLSTWKEEQNNVDEIFEKVLPYAKLILNREITRQRDSLEAREIIVKIYNESRDKKLIIFDEPYPALEFLSKFPEPLFFIMPRVDGTWSIRAVRDREDSFINRKDLPESWAGKSGEELEKVARVPGAIFCHSGRFLVVAKTKEAILKLAAIALRS</sequence>
<dbReference type="STRING" id="1802706.A3I32_03050"/>
<dbReference type="InterPro" id="IPR003226">
    <property type="entry name" value="MYG1_exonuclease"/>
</dbReference>
<dbReference type="GO" id="GO:0005737">
    <property type="term" value="C:cytoplasm"/>
    <property type="evidence" value="ECO:0007669"/>
    <property type="project" value="TreeGrafter"/>
</dbReference>
<gene>
    <name evidence="2" type="ORF">A3I32_03050</name>
</gene>
<dbReference type="Pfam" id="PF03690">
    <property type="entry name" value="MYG1_exonuc"/>
    <property type="match status" value="1"/>
</dbReference>
<protein>
    <recommendedName>
        <fullName evidence="4">Metal-dependent hydrolase</fullName>
    </recommendedName>
</protein>
<comment type="caution">
    <text evidence="2">The sequence shown here is derived from an EMBL/GenBank/DDBJ whole genome shotgun (WGS) entry which is preliminary data.</text>
</comment>
<reference evidence="2 3" key="1">
    <citation type="journal article" date="2016" name="Nat. Commun.">
        <title>Thousands of microbial genomes shed light on interconnected biogeochemical processes in an aquifer system.</title>
        <authorList>
            <person name="Anantharaman K."/>
            <person name="Brown C.T."/>
            <person name="Hug L.A."/>
            <person name="Sharon I."/>
            <person name="Castelle C.J."/>
            <person name="Probst A.J."/>
            <person name="Thomas B.C."/>
            <person name="Singh A."/>
            <person name="Wilkins M.J."/>
            <person name="Karaoz U."/>
            <person name="Brodie E.L."/>
            <person name="Williams K.H."/>
            <person name="Hubbard S.S."/>
            <person name="Banfield J.F."/>
        </authorList>
    </citation>
    <scope>NUCLEOTIDE SEQUENCE [LARGE SCALE GENOMIC DNA]</scope>
</reference>
<dbReference type="Proteomes" id="UP000177494">
    <property type="component" value="Unassembled WGS sequence"/>
</dbReference>
<evidence type="ECO:0000256" key="1">
    <source>
        <dbReference type="ARBA" id="ARBA00010105"/>
    </source>
</evidence>
<evidence type="ECO:0000313" key="2">
    <source>
        <dbReference type="EMBL" id="OGN31931.1"/>
    </source>
</evidence>
<dbReference type="PANTHER" id="PTHR11215:SF1">
    <property type="entry name" value="MYG1 EXONUCLEASE"/>
    <property type="match status" value="1"/>
</dbReference>